<comment type="caution">
    <text evidence="2">The sequence shown here is derived from an EMBL/GenBank/DDBJ whole genome shotgun (WGS) entry which is preliminary data.</text>
</comment>
<reference evidence="2 3" key="1">
    <citation type="submission" date="2021-05" db="EMBL/GenBank/DDBJ databases">
        <title>The draft genome of Geobacter pelophilus DSM 12255.</title>
        <authorList>
            <person name="Xu Z."/>
            <person name="Masuda Y."/>
            <person name="Itoh H."/>
            <person name="Senoo K."/>
        </authorList>
    </citation>
    <scope>NUCLEOTIDE SEQUENCE [LARGE SCALE GENOMIC DNA]</scope>
    <source>
        <strain evidence="2 3">DSM 12255</strain>
    </source>
</reference>
<name>A0AAW4L7D9_9BACT</name>
<organism evidence="2 3">
    <name type="scientific">Geoanaerobacter pelophilus</name>
    <dbReference type="NCBI Taxonomy" id="60036"/>
    <lineage>
        <taxon>Bacteria</taxon>
        <taxon>Pseudomonadati</taxon>
        <taxon>Thermodesulfobacteriota</taxon>
        <taxon>Desulfuromonadia</taxon>
        <taxon>Geobacterales</taxon>
        <taxon>Geobacteraceae</taxon>
        <taxon>Geoanaerobacter</taxon>
    </lineage>
</organism>
<dbReference type="InterPro" id="IPR029044">
    <property type="entry name" value="Nucleotide-diphossugar_trans"/>
</dbReference>
<dbReference type="Pfam" id="PF12804">
    <property type="entry name" value="NTP_transf_3"/>
    <property type="match status" value="1"/>
</dbReference>
<dbReference type="PANTHER" id="PTHR43777:SF1">
    <property type="entry name" value="MOLYBDENUM COFACTOR CYTIDYLYLTRANSFERASE"/>
    <property type="match status" value="1"/>
</dbReference>
<evidence type="ECO:0000313" key="2">
    <source>
        <dbReference type="EMBL" id="MBT0664958.1"/>
    </source>
</evidence>
<evidence type="ECO:0000313" key="3">
    <source>
        <dbReference type="Proteomes" id="UP000811899"/>
    </source>
</evidence>
<gene>
    <name evidence="2" type="ORF">KI809_11680</name>
</gene>
<dbReference type="AlphaFoldDB" id="A0AAW4L7D9"/>
<protein>
    <submittedName>
        <fullName evidence="2">Nucleotidyltransferase family protein</fullName>
    </submittedName>
</protein>
<dbReference type="InterPro" id="IPR025877">
    <property type="entry name" value="MobA-like_NTP_Trfase"/>
</dbReference>
<dbReference type="CDD" id="cd04182">
    <property type="entry name" value="GT_2_like_f"/>
    <property type="match status" value="1"/>
</dbReference>
<dbReference type="Proteomes" id="UP000811899">
    <property type="component" value="Unassembled WGS sequence"/>
</dbReference>
<dbReference type="PANTHER" id="PTHR43777">
    <property type="entry name" value="MOLYBDENUM COFACTOR CYTIDYLYLTRANSFERASE"/>
    <property type="match status" value="1"/>
</dbReference>
<sequence length="199" mass="21391">MSGSVAAIVLAAGQSTRMGRCKQLLPLGETTVIGHCLNALMAGGAAEIVVVVSETGHEVAEAVRDYPARVVVNHAPGGDMSSSVRTGRDSLAREESGVIVHLCDYPLVAAPTISSMILAHRKSPDSIIIPCNRNRRGHPLLFPLSVLDELGHEQILRDLVRREPNRIICIAVEDPGVLLDMDTPEDYRRICDIKAMKGA</sequence>
<dbReference type="GO" id="GO:0016779">
    <property type="term" value="F:nucleotidyltransferase activity"/>
    <property type="evidence" value="ECO:0007669"/>
    <property type="project" value="UniProtKB-ARBA"/>
</dbReference>
<dbReference type="EMBL" id="JAHCVJ010000004">
    <property type="protein sequence ID" value="MBT0664958.1"/>
    <property type="molecule type" value="Genomic_DNA"/>
</dbReference>
<evidence type="ECO:0000259" key="1">
    <source>
        <dbReference type="Pfam" id="PF12804"/>
    </source>
</evidence>
<accession>A0AAW4L7D9</accession>
<keyword evidence="3" id="KW-1185">Reference proteome</keyword>
<dbReference type="SUPFAM" id="SSF53448">
    <property type="entry name" value="Nucleotide-diphospho-sugar transferases"/>
    <property type="match status" value="1"/>
</dbReference>
<proteinExistence type="predicted"/>
<feature type="domain" description="MobA-like NTP transferase" evidence="1">
    <location>
        <begin position="7"/>
        <end position="152"/>
    </location>
</feature>
<dbReference type="RefSeq" id="WP_214171731.1">
    <property type="nucleotide sequence ID" value="NZ_JAHCVJ010000004.1"/>
</dbReference>
<dbReference type="Gene3D" id="3.90.550.10">
    <property type="entry name" value="Spore Coat Polysaccharide Biosynthesis Protein SpsA, Chain A"/>
    <property type="match status" value="1"/>
</dbReference>